<dbReference type="AlphaFoldDB" id="A0A2K5PI54"/>
<evidence type="ECO:0000256" key="11">
    <source>
        <dbReference type="ARBA" id="ARBA00022838"/>
    </source>
</evidence>
<evidence type="ECO:0000256" key="10">
    <source>
        <dbReference type="ARBA" id="ARBA00022776"/>
    </source>
</evidence>
<evidence type="ECO:0000256" key="15">
    <source>
        <dbReference type="ARBA" id="ARBA00023212"/>
    </source>
</evidence>
<comment type="subcellular location">
    <subcellularLocation>
        <location evidence="5">Chromosome</location>
        <location evidence="5">Centromere</location>
        <location evidence="5">Kinetochore</location>
    </subcellularLocation>
    <subcellularLocation>
        <location evidence="4">Cleavage furrow</location>
    </subcellularLocation>
    <subcellularLocation>
        <location evidence="3">Cytoplasm</location>
        <location evidence="3">Cytoskeleton</location>
        <location evidence="3">Cilium axoneme</location>
    </subcellularLocation>
    <subcellularLocation>
        <location evidence="1">Cytoplasm</location>
        <location evidence="1">Cytoskeleton</location>
        <location evidence="1">Spindle</location>
    </subcellularLocation>
    <subcellularLocation>
        <location evidence="2">Midbody</location>
    </subcellularLocation>
</comment>
<evidence type="ECO:0000256" key="14">
    <source>
        <dbReference type="ARBA" id="ARBA00023134"/>
    </source>
</evidence>
<keyword evidence="16" id="KW-0966">Cell projection</keyword>
<name>A0A2K5PI54_CEBIM</name>
<evidence type="ECO:0000256" key="1">
    <source>
        <dbReference type="ARBA" id="ARBA00004186"/>
    </source>
</evidence>
<evidence type="ECO:0000256" key="13">
    <source>
        <dbReference type="ARBA" id="ARBA00023069"/>
    </source>
</evidence>
<evidence type="ECO:0000313" key="24">
    <source>
        <dbReference type="Ensembl" id="ENSCCAP00000003328.1"/>
    </source>
</evidence>
<keyword evidence="12 22" id="KW-0175">Coiled coil</keyword>
<sequence>SVAQQKTLGIRHVGFANLPDQVYRKSVKRGFELTLMVVILIKEGGVQSLLTVADILGFGDAVDNGNCWQPVIGFIDSTFEDYLNMPDNRAQCYLYFIALSGHGLKPLDIGFMRHLHEKECQQFKKQIMKEIQEHKIKIYEFPETDDEEENKLVKNIKDSLPLAVVGSNTIIEINSKRIRGKQYPWGGAEVENGEHRDFTILRDTLTRTHVGLERCTNNVYYESYRSQKLAAVTYSGVDNNKNKGQLTKSPLAQMEEEKREHVMEMEMEMEPVFEMKVKDKVQKLKDSEADLQRHDEQMTKKWKHRKSRKFEDEKANWEAQQRILEQQNSSRTLEENKKKGKIFYTLYCPPVMYSLPICQLGHQCLLDLFDQSVPVLPIMVDLTS</sequence>
<evidence type="ECO:0000259" key="23">
    <source>
        <dbReference type="PROSITE" id="PS51719"/>
    </source>
</evidence>
<dbReference type="SUPFAM" id="SSF52540">
    <property type="entry name" value="P-loop containing nucleoside triphosphate hydrolases"/>
    <property type="match status" value="1"/>
</dbReference>
<evidence type="ECO:0000256" key="20">
    <source>
        <dbReference type="PIRNR" id="PIRNR006698"/>
    </source>
</evidence>
<evidence type="ECO:0000256" key="18">
    <source>
        <dbReference type="ARBA" id="ARBA00023328"/>
    </source>
</evidence>
<reference evidence="24" key="1">
    <citation type="submission" date="2025-08" db="UniProtKB">
        <authorList>
            <consortium name="Ensembl"/>
        </authorList>
    </citation>
    <scope>IDENTIFICATION</scope>
</reference>
<dbReference type="Gene3D" id="3.40.50.300">
    <property type="entry name" value="P-loop containing nucleotide triphosphate hydrolases"/>
    <property type="match status" value="1"/>
</dbReference>
<dbReference type="GO" id="GO:0005525">
    <property type="term" value="F:GTP binding"/>
    <property type="evidence" value="ECO:0007669"/>
    <property type="project" value="UniProtKB-UniRule"/>
</dbReference>
<protein>
    <recommendedName>
        <fullName evidence="20">Septin</fullName>
    </recommendedName>
</protein>
<dbReference type="GO" id="GO:0005819">
    <property type="term" value="C:spindle"/>
    <property type="evidence" value="ECO:0007669"/>
    <property type="project" value="UniProtKB-SubCell"/>
</dbReference>
<keyword evidence="6" id="KW-0158">Chromosome</keyword>
<keyword evidence="14 21" id="KW-0342">GTP-binding</keyword>
<dbReference type="GO" id="GO:0005930">
    <property type="term" value="C:axoneme"/>
    <property type="evidence" value="ECO:0007669"/>
    <property type="project" value="UniProtKB-SubCell"/>
</dbReference>
<dbReference type="GO" id="GO:0031105">
    <property type="term" value="C:septin complex"/>
    <property type="evidence" value="ECO:0007669"/>
    <property type="project" value="InterPro"/>
</dbReference>
<comment type="subunit">
    <text evidence="20">Septins polymerize into heterooligomeric protein complexes that form filaments.</text>
</comment>
<keyword evidence="9 21" id="KW-0547">Nucleotide-binding</keyword>
<dbReference type="GO" id="GO:0032154">
    <property type="term" value="C:cleavage furrow"/>
    <property type="evidence" value="ECO:0007669"/>
    <property type="project" value="UniProtKB-SubCell"/>
</dbReference>
<dbReference type="GeneTree" id="ENSGT00940000154222"/>
<keyword evidence="10" id="KW-0498">Mitosis</keyword>
<keyword evidence="11" id="KW-0995">Kinetochore</keyword>
<evidence type="ECO:0000256" key="2">
    <source>
        <dbReference type="ARBA" id="ARBA00004214"/>
    </source>
</evidence>
<evidence type="ECO:0000256" key="21">
    <source>
        <dbReference type="RuleBase" id="RU004560"/>
    </source>
</evidence>
<keyword evidence="15 20" id="KW-0206">Cytoskeleton</keyword>
<evidence type="ECO:0000256" key="8">
    <source>
        <dbReference type="ARBA" id="ARBA00022618"/>
    </source>
</evidence>
<evidence type="ECO:0000256" key="17">
    <source>
        <dbReference type="ARBA" id="ARBA00023306"/>
    </source>
</evidence>
<evidence type="ECO:0000256" key="16">
    <source>
        <dbReference type="ARBA" id="ARBA00023273"/>
    </source>
</evidence>
<keyword evidence="13" id="KW-0969">Cilium</keyword>
<dbReference type="Pfam" id="PF00735">
    <property type="entry name" value="Septin"/>
    <property type="match status" value="1"/>
</dbReference>
<proteinExistence type="inferred from homology"/>
<evidence type="ECO:0000313" key="25">
    <source>
        <dbReference type="Proteomes" id="UP000233040"/>
    </source>
</evidence>
<feature type="domain" description="Septin-type G" evidence="23">
    <location>
        <begin position="1"/>
        <end position="231"/>
    </location>
</feature>
<dbReference type="InterPro" id="IPR016491">
    <property type="entry name" value="Septin"/>
</dbReference>
<reference evidence="24" key="2">
    <citation type="submission" date="2025-09" db="UniProtKB">
        <authorList>
            <consortium name="Ensembl"/>
        </authorList>
    </citation>
    <scope>IDENTIFICATION</scope>
</reference>
<dbReference type="InterPro" id="IPR030379">
    <property type="entry name" value="G_SEPTIN_dom"/>
</dbReference>
<accession>A0A2K5PI54</accession>
<evidence type="ECO:0000256" key="9">
    <source>
        <dbReference type="ARBA" id="ARBA00022741"/>
    </source>
</evidence>
<dbReference type="GO" id="GO:0030496">
    <property type="term" value="C:midbody"/>
    <property type="evidence" value="ECO:0007669"/>
    <property type="project" value="UniProtKB-SubCell"/>
</dbReference>
<dbReference type="GO" id="GO:0051301">
    <property type="term" value="P:cell division"/>
    <property type="evidence" value="ECO:0007669"/>
    <property type="project" value="UniProtKB-KW"/>
</dbReference>
<comment type="similarity">
    <text evidence="20 21">Belongs to the TRAFAC class TrmE-Era-EngA-EngB-Septin-like GTPase superfamily. Septin GTPase family.</text>
</comment>
<evidence type="ECO:0000256" key="4">
    <source>
        <dbReference type="ARBA" id="ARBA00004626"/>
    </source>
</evidence>
<feature type="coiled-coil region" evidence="22">
    <location>
        <begin position="277"/>
        <end position="327"/>
    </location>
</feature>
<comment type="function">
    <text evidence="19">Filament-forming cytoskeletal GTPase. Required for normal organization of the actin cytoskeleton. Required for normal progress through mitosis. Involved in cytokinesis. Required for normal association of CENPE with the kinetochore. Plays a role in ciliogenesis and collective cell movements. Forms a filamentous structure with SEPTIN12, SEPTIN6, SEPTIN2 and probably SEPTIN4 at the sperm annulus which is required for the structural integrity and motility of the sperm tail during postmeiotic differentiation.</text>
</comment>
<evidence type="ECO:0000256" key="19">
    <source>
        <dbReference type="ARBA" id="ARBA00045753"/>
    </source>
</evidence>
<evidence type="ECO:0000256" key="6">
    <source>
        <dbReference type="ARBA" id="ARBA00022454"/>
    </source>
</evidence>
<dbReference type="Proteomes" id="UP000233040">
    <property type="component" value="Unassembled WGS sequence"/>
</dbReference>
<evidence type="ECO:0000256" key="7">
    <source>
        <dbReference type="ARBA" id="ARBA00022490"/>
    </source>
</evidence>
<evidence type="ECO:0000256" key="3">
    <source>
        <dbReference type="ARBA" id="ARBA00004430"/>
    </source>
</evidence>
<evidence type="ECO:0000256" key="12">
    <source>
        <dbReference type="ARBA" id="ARBA00023054"/>
    </source>
</evidence>
<dbReference type="PANTHER" id="PTHR18884">
    <property type="entry name" value="SEPTIN"/>
    <property type="match status" value="1"/>
</dbReference>
<keyword evidence="18" id="KW-0137">Centromere</keyword>
<dbReference type="PIRSF" id="PIRSF006698">
    <property type="entry name" value="Septin"/>
    <property type="match status" value="1"/>
</dbReference>
<keyword evidence="7" id="KW-0963">Cytoplasm</keyword>
<keyword evidence="17" id="KW-0131">Cell cycle</keyword>
<keyword evidence="25" id="KW-1185">Reference proteome</keyword>
<keyword evidence="8" id="KW-0132">Cell division</keyword>
<dbReference type="GO" id="GO:0000776">
    <property type="term" value="C:kinetochore"/>
    <property type="evidence" value="ECO:0007669"/>
    <property type="project" value="UniProtKB-KW"/>
</dbReference>
<dbReference type="STRING" id="9516.ENSCCAP00000003328"/>
<evidence type="ECO:0000256" key="22">
    <source>
        <dbReference type="SAM" id="Coils"/>
    </source>
</evidence>
<dbReference type="Ensembl" id="ENSCCAT00000019524.1">
    <property type="protein sequence ID" value="ENSCCAP00000003328.1"/>
    <property type="gene ID" value="ENSCCAG00000017846.1"/>
</dbReference>
<dbReference type="PRINTS" id="PR01742">
    <property type="entry name" value="SEPTIN7"/>
</dbReference>
<organism evidence="24 25">
    <name type="scientific">Cebus imitator</name>
    <name type="common">Panamanian white-faced capuchin</name>
    <name type="synonym">Cebus capucinus imitator</name>
    <dbReference type="NCBI Taxonomy" id="2715852"/>
    <lineage>
        <taxon>Eukaryota</taxon>
        <taxon>Metazoa</taxon>
        <taxon>Chordata</taxon>
        <taxon>Craniata</taxon>
        <taxon>Vertebrata</taxon>
        <taxon>Euteleostomi</taxon>
        <taxon>Mammalia</taxon>
        <taxon>Eutheria</taxon>
        <taxon>Euarchontoglires</taxon>
        <taxon>Primates</taxon>
        <taxon>Haplorrhini</taxon>
        <taxon>Platyrrhini</taxon>
        <taxon>Cebidae</taxon>
        <taxon>Cebinae</taxon>
        <taxon>Cebus</taxon>
    </lineage>
</organism>
<dbReference type="InterPro" id="IPR027417">
    <property type="entry name" value="P-loop_NTPase"/>
</dbReference>
<dbReference type="PROSITE" id="PS51719">
    <property type="entry name" value="G_SEPTIN"/>
    <property type="match status" value="1"/>
</dbReference>
<dbReference type="InterPro" id="IPR008115">
    <property type="entry name" value="Septin7"/>
</dbReference>
<evidence type="ECO:0000256" key="5">
    <source>
        <dbReference type="ARBA" id="ARBA00004629"/>
    </source>
</evidence>